<evidence type="ECO:0000256" key="1">
    <source>
        <dbReference type="SAM" id="Phobius"/>
    </source>
</evidence>
<feature type="transmembrane region" description="Helical" evidence="1">
    <location>
        <begin position="6"/>
        <end position="26"/>
    </location>
</feature>
<comment type="caution">
    <text evidence="2">The sequence shown here is derived from an EMBL/GenBank/DDBJ whole genome shotgun (WGS) entry which is preliminary data.</text>
</comment>
<keyword evidence="1" id="KW-1133">Transmembrane helix</keyword>
<evidence type="ECO:0000313" key="2">
    <source>
        <dbReference type="EMBL" id="MEB3752179.1"/>
    </source>
</evidence>
<name>A0ABU6BKG0_9BACL</name>
<accession>A0ABU6BKG0</accession>
<evidence type="ECO:0000313" key="3">
    <source>
        <dbReference type="Proteomes" id="UP000029267"/>
    </source>
</evidence>
<feature type="transmembrane region" description="Helical" evidence="1">
    <location>
        <begin position="38"/>
        <end position="58"/>
    </location>
</feature>
<dbReference type="EMBL" id="JPYA02000004">
    <property type="protein sequence ID" value="MEB3752179.1"/>
    <property type="molecule type" value="Genomic_DNA"/>
</dbReference>
<dbReference type="Proteomes" id="UP000029267">
    <property type="component" value="Unassembled WGS sequence"/>
</dbReference>
<proteinExistence type="predicted"/>
<reference evidence="2 3" key="1">
    <citation type="journal article" date="2014" name="Genome Announc.">
        <title>Draft Genome Sequence of Geobacillus icigianus Strain G1w1T Isolated from Hot Springs in the Valley of Geysers, Kamchatka (Russian Federation).</title>
        <authorList>
            <person name="Bryanskaya A.V."/>
            <person name="Rozanov A.S."/>
            <person name="Logacheva M.D."/>
            <person name="Kotenko A.V."/>
            <person name="Peltek S.E."/>
        </authorList>
    </citation>
    <scope>NUCLEOTIDE SEQUENCE [LARGE SCALE GENOMIC DNA]</scope>
    <source>
        <strain evidence="2 3">G1w1</strain>
    </source>
</reference>
<keyword evidence="3" id="KW-1185">Reference proteome</keyword>
<keyword evidence="1" id="KW-0472">Membrane</keyword>
<keyword evidence="1" id="KW-0812">Transmembrane</keyword>
<organism evidence="2 3">
    <name type="scientific">Geobacillus icigianus</name>
    <dbReference type="NCBI Taxonomy" id="1430331"/>
    <lineage>
        <taxon>Bacteria</taxon>
        <taxon>Bacillati</taxon>
        <taxon>Bacillota</taxon>
        <taxon>Bacilli</taxon>
        <taxon>Bacillales</taxon>
        <taxon>Anoxybacillaceae</taxon>
        <taxon>Geobacillus</taxon>
    </lineage>
</organism>
<sequence>MANFLSAMFYFITAVSIFVAIPLLHTFFDSDSSRVSRIASCISLMAMCSMLIGLGAAVGF</sequence>
<protein>
    <submittedName>
        <fullName evidence="2">Uncharacterized protein</fullName>
    </submittedName>
</protein>
<gene>
    <name evidence="2" type="ORF">EP10_003051</name>
</gene>